<dbReference type="GO" id="GO:0004497">
    <property type="term" value="F:monooxygenase activity"/>
    <property type="evidence" value="ECO:0007669"/>
    <property type="project" value="UniProtKB-KW"/>
</dbReference>
<evidence type="ECO:0000256" key="1">
    <source>
        <dbReference type="ARBA" id="ARBA00001971"/>
    </source>
</evidence>
<dbReference type="Pfam" id="PF00067">
    <property type="entry name" value="p450"/>
    <property type="match status" value="1"/>
</dbReference>
<dbReference type="GO" id="GO:0020037">
    <property type="term" value="F:heme binding"/>
    <property type="evidence" value="ECO:0007669"/>
    <property type="project" value="InterPro"/>
</dbReference>
<proteinExistence type="inferred from homology"/>
<evidence type="ECO:0000256" key="11">
    <source>
        <dbReference type="ARBA" id="ARBA00023033"/>
    </source>
</evidence>
<dbReference type="GO" id="GO:0016020">
    <property type="term" value="C:membrane"/>
    <property type="evidence" value="ECO:0007669"/>
    <property type="project" value="UniProtKB-SubCell"/>
</dbReference>
<sequence length="487" mass="54968">MLMPVLGLSGNAVGDGQTAHPKRIARPWPLSWLPLPIIFTVDKFVKKGYEEVIKKRDEPFTMRWWGLDYIFMPPKYLHDLKKARFEDLSFFENISYAFSLHASAEDIYSSTIMIDVVKKKLNPKLPSLVPVLAEETDYAFEKVFENAGDWTEFNTAKMSAELMQRTTCAVLLSRELCRYDAFIKKSLAFGESLFGNAVLQTLVGGGPIRDRLVYVASYLHRRKLNRLLDMVAPVVQKRIEERRGAKPIVDVDAIDWNIELADGNPKEFNARRIANQLIHNLFAGTGAPASVVTQILFQLLMEPEYLEPLQQEVTSAFETYGKTEKALNNMPLMESFIMEILRLQPPGCVTAARTVMNKSFQFHDGLQLPAGTRIAFPILAIQTDPDNIEEAAKFDGKRLLKAKSADNASAATVSMTNLAFGYGKHACVGRYYTIRKIKLIVAKMITEYEFKWAKPIENRPANFPIMGQFAPNLETTVLVRRLTSGLA</sequence>
<dbReference type="AlphaFoldDB" id="A0A6A6JW21"/>
<dbReference type="SUPFAM" id="SSF48264">
    <property type="entry name" value="Cytochrome P450"/>
    <property type="match status" value="1"/>
</dbReference>
<dbReference type="GO" id="GO:0005506">
    <property type="term" value="F:iron ion binding"/>
    <property type="evidence" value="ECO:0007669"/>
    <property type="project" value="InterPro"/>
</dbReference>
<keyword evidence="8" id="KW-1133">Transmembrane helix</keyword>
<feature type="binding site" description="axial binding residue" evidence="13">
    <location>
        <position position="427"/>
    </location>
    <ligand>
        <name>heme</name>
        <dbReference type="ChEBI" id="CHEBI:30413"/>
    </ligand>
    <ligandPart>
        <name>Fe</name>
        <dbReference type="ChEBI" id="CHEBI:18248"/>
    </ligandPart>
</feature>
<dbReference type="OrthoDB" id="1844152at2759"/>
<dbReference type="PANTHER" id="PTHR46206:SF5">
    <property type="entry name" value="P450, PUTATIVE (EUROFUNG)-RELATED"/>
    <property type="match status" value="1"/>
</dbReference>
<dbReference type="InterPro" id="IPR002403">
    <property type="entry name" value="Cyt_P450_E_grp-IV"/>
</dbReference>
<evidence type="ECO:0000256" key="3">
    <source>
        <dbReference type="ARBA" id="ARBA00004685"/>
    </source>
</evidence>
<keyword evidence="7 13" id="KW-0479">Metal-binding</keyword>
<keyword evidence="16" id="KW-1185">Reference proteome</keyword>
<evidence type="ECO:0000313" key="15">
    <source>
        <dbReference type="EMBL" id="KAF2279249.1"/>
    </source>
</evidence>
<dbReference type="InterPro" id="IPR001128">
    <property type="entry name" value="Cyt_P450"/>
</dbReference>
<keyword evidence="10 13" id="KW-0408">Iron</keyword>
<dbReference type="PANTHER" id="PTHR46206">
    <property type="entry name" value="CYTOCHROME P450"/>
    <property type="match status" value="1"/>
</dbReference>
<gene>
    <name evidence="15" type="ORF">EI97DRAFT_491957</name>
</gene>
<comment type="pathway">
    <text evidence="3">Mycotoxin biosynthesis.</text>
</comment>
<dbReference type="InterPro" id="IPR017972">
    <property type="entry name" value="Cyt_P450_CS"/>
</dbReference>
<evidence type="ECO:0000256" key="13">
    <source>
        <dbReference type="PIRSR" id="PIRSR602403-1"/>
    </source>
</evidence>
<dbReference type="GeneID" id="54555467"/>
<evidence type="ECO:0000313" key="16">
    <source>
        <dbReference type="Proteomes" id="UP000800097"/>
    </source>
</evidence>
<evidence type="ECO:0000256" key="6">
    <source>
        <dbReference type="ARBA" id="ARBA00022692"/>
    </source>
</evidence>
<comment type="cofactor">
    <cofactor evidence="1 13">
        <name>heme</name>
        <dbReference type="ChEBI" id="CHEBI:30413"/>
    </cofactor>
</comment>
<dbReference type="CDD" id="cd11041">
    <property type="entry name" value="CYP503A1-like"/>
    <property type="match status" value="1"/>
</dbReference>
<dbReference type="PRINTS" id="PR00465">
    <property type="entry name" value="EP450IV"/>
</dbReference>
<evidence type="ECO:0000256" key="10">
    <source>
        <dbReference type="ARBA" id="ARBA00023004"/>
    </source>
</evidence>
<evidence type="ECO:0000256" key="5">
    <source>
        <dbReference type="ARBA" id="ARBA00022617"/>
    </source>
</evidence>
<keyword evidence="11 14" id="KW-0503">Monooxygenase</keyword>
<dbReference type="RefSeq" id="XP_033656788.1">
    <property type="nucleotide sequence ID" value="XM_033802292.1"/>
</dbReference>
<evidence type="ECO:0000256" key="4">
    <source>
        <dbReference type="ARBA" id="ARBA00010617"/>
    </source>
</evidence>
<evidence type="ECO:0000256" key="14">
    <source>
        <dbReference type="RuleBase" id="RU000461"/>
    </source>
</evidence>
<organism evidence="15 16">
    <name type="scientific">Westerdykella ornata</name>
    <dbReference type="NCBI Taxonomy" id="318751"/>
    <lineage>
        <taxon>Eukaryota</taxon>
        <taxon>Fungi</taxon>
        <taxon>Dikarya</taxon>
        <taxon>Ascomycota</taxon>
        <taxon>Pezizomycotina</taxon>
        <taxon>Dothideomycetes</taxon>
        <taxon>Pleosporomycetidae</taxon>
        <taxon>Pleosporales</taxon>
        <taxon>Sporormiaceae</taxon>
        <taxon>Westerdykella</taxon>
    </lineage>
</organism>
<keyword evidence="9 14" id="KW-0560">Oxidoreductase</keyword>
<name>A0A6A6JW21_WESOR</name>
<dbReference type="GO" id="GO:0016705">
    <property type="term" value="F:oxidoreductase activity, acting on paired donors, with incorporation or reduction of molecular oxygen"/>
    <property type="evidence" value="ECO:0007669"/>
    <property type="project" value="InterPro"/>
</dbReference>
<reference evidence="15" key="1">
    <citation type="journal article" date="2020" name="Stud. Mycol.">
        <title>101 Dothideomycetes genomes: a test case for predicting lifestyles and emergence of pathogens.</title>
        <authorList>
            <person name="Haridas S."/>
            <person name="Albert R."/>
            <person name="Binder M."/>
            <person name="Bloem J."/>
            <person name="Labutti K."/>
            <person name="Salamov A."/>
            <person name="Andreopoulos B."/>
            <person name="Baker S."/>
            <person name="Barry K."/>
            <person name="Bills G."/>
            <person name="Bluhm B."/>
            <person name="Cannon C."/>
            <person name="Castanera R."/>
            <person name="Culley D."/>
            <person name="Daum C."/>
            <person name="Ezra D."/>
            <person name="Gonzalez J."/>
            <person name="Henrissat B."/>
            <person name="Kuo A."/>
            <person name="Liang C."/>
            <person name="Lipzen A."/>
            <person name="Lutzoni F."/>
            <person name="Magnuson J."/>
            <person name="Mondo S."/>
            <person name="Nolan M."/>
            <person name="Ohm R."/>
            <person name="Pangilinan J."/>
            <person name="Park H.-J."/>
            <person name="Ramirez L."/>
            <person name="Alfaro M."/>
            <person name="Sun H."/>
            <person name="Tritt A."/>
            <person name="Yoshinaga Y."/>
            <person name="Zwiers L.-H."/>
            <person name="Turgeon B."/>
            <person name="Goodwin S."/>
            <person name="Spatafora J."/>
            <person name="Crous P."/>
            <person name="Grigoriev I."/>
        </authorList>
    </citation>
    <scope>NUCLEOTIDE SEQUENCE</scope>
    <source>
        <strain evidence="15">CBS 379.55</strain>
    </source>
</reference>
<protein>
    <submittedName>
        <fullName evidence="15">Cytochrome P450 monooxygenase-like protein</fullName>
    </submittedName>
</protein>
<dbReference type="PROSITE" id="PS00086">
    <property type="entry name" value="CYTOCHROME_P450"/>
    <property type="match status" value="1"/>
</dbReference>
<dbReference type="Gene3D" id="1.10.630.10">
    <property type="entry name" value="Cytochrome P450"/>
    <property type="match status" value="1"/>
</dbReference>
<keyword evidence="6" id="KW-0812">Transmembrane</keyword>
<dbReference type="InterPro" id="IPR036396">
    <property type="entry name" value="Cyt_P450_sf"/>
</dbReference>
<keyword evidence="12" id="KW-0472">Membrane</keyword>
<dbReference type="EMBL" id="ML986486">
    <property type="protein sequence ID" value="KAF2279249.1"/>
    <property type="molecule type" value="Genomic_DNA"/>
</dbReference>
<evidence type="ECO:0000256" key="9">
    <source>
        <dbReference type="ARBA" id="ARBA00023002"/>
    </source>
</evidence>
<evidence type="ECO:0000256" key="12">
    <source>
        <dbReference type="ARBA" id="ARBA00023136"/>
    </source>
</evidence>
<dbReference type="Proteomes" id="UP000800097">
    <property type="component" value="Unassembled WGS sequence"/>
</dbReference>
<evidence type="ECO:0000256" key="8">
    <source>
        <dbReference type="ARBA" id="ARBA00022989"/>
    </source>
</evidence>
<accession>A0A6A6JW21</accession>
<evidence type="ECO:0000256" key="7">
    <source>
        <dbReference type="ARBA" id="ARBA00022723"/>
    </source>
</evidence>
<comment type="similarity">
    <text evidence="4 14">Belongs to the cytochrome P450 family.</text>
</comment>
<comment type="subcellular location">
    <subcellularLocation>
        <location evidence="2">Membrane</location>
    </subcellularLocation>
</comment>
<evidence type="ECO:0000256" key="2">
    <source>
        <dbReference type="ARBA" id="ARBA00004370"/>
    </source>
</evidence>
<keyword evidence="5 13" id="KW-0349">Heme</keyword>